<dbReference type="EnsemblMetazoa" id="CLYHEMT000852.2">
    <property type="protein sequence ID" value="CLYHEMP000852.2"/>
    <property type="gene ID" value="CLYHEMG000852"/>
</dbReference>
<feature type="compositionally biased region" description="Basic residues" evidence="9">
    <location>
        <begin position="608"/>
        <end position="622"/>
    </location>
</feature>
<feature type="transmembrane region" description="Helical" evidence="8">
    <location>
        <begin position="403"/>
        <end position="430"/>
    </location>
</feature>
<dbReference type="Proteomes" id="UP000594262">
    <property type="component" value="Unplaced"/>
</dbReference>
<evidence type="ECO:0000256" key="5">
    <source>
        <dbReference type="ARBA" id="ARBA00022989"/>
    </source>
</evidence>
<reference evidence="11" key="1">
    <citation type="submission" date="2021-01" db="UniProtKB">
        <authorList>
            <consortium name="EnsemblMetazoa"/>
        </authorList>
    </citation>
    <scope>IDENTIFICATION</scope>
</reference>
<evidence type="ECO:0000256" key="8">
    <source>
        <dbReference type="RuleBase" id="RU362002"/>
    </source>
</evidence>
<feature type="transmembrane region" description="Helical" evidence="8">
    <location>
        <begin position="192"/>
        <end position="217"/>
    </location>
</feature>
<keyword evidence="4 8" id="KW-0812">Transmembrane</keyword>
<dbReference type="InterPro" id="IPR029020">
    <property type="entry name" value="Ammonium/urea_transptr"/>
</dbReference>
<feature type="domain" description="Ammonium transporter AmtB-like" evidence="10">
    <location>
        <begin position="52"/>
        <end position="454"/>
    </location>
</feature>
<comment type="similarity">
    <text evidence="2 8">Belongs to the ammonia transporter channel (TC 1.A.11.2) family.</text>
</comment>
<evidence type="ECO:0000256" key="9">
    <source>
        <dbReference type="SAM" id="MobiDB-lite"/>
    </source>
</evidence>
<dbReference type="OrthoDB" id="534912at2759"/>
<feature type="transmembrane region" description="Helical" evidence="8">
    <location>
        <begin position="50"/>
        <end position="70"/>
    </location>
</feature>
<keyword evidence="7 8" id="KW-0924">Ammonia transport</keyword>
<feature type="transmembrane region" description="Helical" evidence="8">
    <location>
        <begin position="91"/>
        <end position="108"/>
    </location>
</feature>
<keyword evidence="6 8" id="KW-0472">Membrane</keyword>
<keyword evidence="5 8" id="KW-1133">Transmembrane helix</keyword>
<evidence type="ECO:0000259" key="10">
    <source>
        <dbReference type="Pfam" id="PF00909"/>
    </source>
</evidence>
<dbReference type="AlphaFoldDB" id="A0A7M5ULB2"/>
<feature type="transmembrane region" description="Helical" evidence="8">
    <location>
        <begin position="140"/>
        <end position="159"/>
    </location>
</feature>
<dbReference type="GO" id="GO:0097272">
    <property type="term" value="P:ammonium homeostasis"/>
    <property type="evidence" value="ECO:0007669"/>
    <property type="project" value="TreeGrafter"/>
</dbReference>
<dbReference type="Gene3D" id="1.10.3430.10">
    <property type="entry name" value="Ammonium transporter AmtB like domains"/>
    <property type="match status" value="1"/>
</dbReference>
<feature type="transmembrane region" description="Helical" evidence="8">
    <location>
        <begin position="238"/>
        <end position="258"/>
    </location>
</feature>
<dbReference type="Pfam" id="PF00909">
    <property type="entry name" value="Ammonium_transp"/>
    <property type="match status" value="1"/>
</dbReference>
<dbReference type="NCBIfam" id="TIGR00836">
    <property type="entry name" value="amt"/>
    <property type="match status" value="1"/>
</dbReference>
<name>A0A7M5ULB2_9CNID</name>
<evidence type="ECO:0000256" key="6">
    <source>
        <dbReference type="ARBA" id="ARBA00023136"/>
    </source>
</evidence>
<evidence type="ECO:0000256" key="1">
    <source>
        <dbReference type="ARBA" id="ARBA00004141"/>
    </source>
</evidence>
<feature type="transmembrane region" description="Helical" evidence="8">
    <location>
        <begin position="278"/>
        <end position="297"/>
    </location>
</feature>
<feature type="transmembrane region" description="Helical" evidence="8">
    <location>
        <begin position="365"/>
        <end position="383"/>
    </location>
</feature>
<keyword evidence="12" id="KW-1185">Reference proteome</keyword>
<organism evidence="11 12">
    <name type="scientific">Clytia hemisphaerica</name>
    <dbReference type="NCBI Taxonomy" id="252671"/>
    <lineage>
        <taxon>Eukaryota</taxon>
        <taxon>Metazoa</taxon>
        <taxon>Cnidaria</taxon>
        <taxon>Hydrozoa</taxon>
        <taxon>Hydroidolina</taxon>
        <taxon>Leptothecata</taxon>
        <taxon>Obeliida</taxon>
        <taxon>Clytiidae</taxon>
        <taxon>Clytia</taxon>
    </lineage>
</organism>
<feature type="region of interest" description="Disordered" evidence="9">
    <location>
        <begin position="590"/>
        <end position="639"/>
    </location>
</feature>
<evidence type="ECO:0000256" key="4">
    <source>
        <dbReference type="ARBA" id="ARBA00022692"/>
    </source>
</evidence>
<sequence>MSVGDERKFDYLEERRMDLSNCSIGHTNLTWEAIQKLFESSRNNDAAGDATWILTSAFIIFTMQSGFGLLEAGTVSSKNETNIMVKNAVDVIFGALGYWVCGFAFSFGDDPDHSNGFTGFGHFFTDEDEHDREGKLFAKYFFQLSFATTATTIVSGAMAERANLKAYMFFSFVNFLSYVFPAHWIWAEQGYFLQLGVVDVAGCGPVHLVGGVSALIASIMLKPRLGVFVDGKKNTPPMGCPTNVLLGTFMLWWGWLGFNCGSTFGVSGGKWKLATRAAVTTLNASTGAGIWGMIYSYSLTKKYKGKLDVGILTSSILGGLVTITAICAICNPWEALLIGFSGGMLTTFGMQLMDWLEIDDPVSAVPVHGLCGAWGMVVVGLAGEKDDLEGISRYPGVFKGGPFIYLGYQCLAVLAITVWAAGTAFLELLLANFIFGLRMTPEEELIGADFTEHGILTNPELPQITLDQYKSQYSTTKYKHHRKTSRTIEELFEEPDGSKIFTVDRQIYSKYTSSPNLAQNITRQESLSSLAPEKYTYTNYGYDSSEKKPKTQQPYKTEFSIGKKLNNLNRIDLGESSKLKTFDTKNEMKPNINKQEYVDPEIYEWSQGKKKPTKPKKPKKKGSNLSISSFSNIPAYTKR</sequence>
<comment type="subcellular location">
    <subcellularLocation>
        <location evidence="8">Cell membrane</location>
        <topology evidence="8">Multi-pass membrane protein</topology>
    </subcellularLocation>
    <subcellularLocation>
        <location evidence="1">Membrane</location>
        <topology evidence="1">Multi-pass membrane protein</topology>
    </subcellularLocation>
</comment>
<evidence type="ECO:0000256" key="3">
    <source>
        <dbReference type="ARBA" id="ARBA00022448"/>
    </source>
</evidence>
<dbReference type="PANTHER" id="PTHR11730:SF58">
    <property type="entry name" value="AMMONIUM TRANSPORTER"/>
    <property type="match status" value="1"/>
</dbReference>
<dbReference type="SUPFAM" id="SSF111352">
    <property type="entry name" value="Ammonium transporter"/>
    <property type="match status" value="1"/>
</dbReference>
<dbReference type="GeneID" id="136809383"/>
<feature type="transmembrane region" description="Helical" evidence="8">
    <location>
        <begin position="309"/>
        <end position="329"/>
    </location>
</feature>
<accession>A0A7M5ULB2</accession>
<dbReference type="FunFam" id="1.10.3430.10:FF:000008">
    <property type="entry name" value="Ammonium transporter"/>
    <property type="match status" value="1"/>
</dbReference>
<dbReference type="InterPro" id="IPR024041">
    <property type="entry name" value="NH4_transpt_AmtB-like_dom"/>
</dbReference>
<proteinExistence type="inferred from homology"/>
<evidence type="ECO:0000256" key="7">
    <source>
        <dbReference type="ARBA" id="ARBA00023177"/>
    </source>
</evidence>
<dbReference type="RefSeq" id="XP_066922008.1">
    <property type="nucleotide sequence ID" value="XM_067065907.1"/>
</dbReference>
<evidence type="ECO:0000256" key="2">
    <source>
        <dbReference type="ARBA" id="ARBA00005887"/>
    </source>
</evidence>
<protein>
    <recommendedName>
        <fullName evidence="8">Ammonium transporter</fullName>
    </recommendedName>
</protein>
<evidence type="ECO:0000313" key="11">
    <source>
        <dbReference type="EnsemblMetazoa" id="CLYHEMP000852.2"/>
    </source>
</evidence>
<evidence type="ECO:0000313" key="12">
    <source>
        <dbReference type="Proteomes" id="UP000594262"/>
    </source>
</evidence>
<dbReference type="PANTHER" id="PTHR11730">
    <property type="entry name" value="AMMONIUM TRANSPORTER"/>
    <property type="match status" value="1"/>
</dbReference>
<feature type="transmembrane region" description="Helical" evidence="8">
    <location>
        <begin position="166"/>
        <end position="186"/>
    </location>
</feature>
<dbReference type="GO" id="GO:0008519">
    <property type="term" value="F:ammonium channel activity"/>
    <property type="evidence" value="ECO:0007669"/>
    <property type="project" value="InterPro"/>
</dbReference>
<keyword evidence="3 8" id="KW-0813">Transport</keyword>
<dbReference type="GO" id="GO:0005886">
    <property type="term" value="C:plasma membrane"/>
    <property type="evidence" value="ECO:0007669"/>
    <property type="project" value="UniProtKB-SubCell"/>
</dbReference>
<dbReference type="InterPro" id="IPR001905">
    <property type="entry name" value="Ammonium_transpt"/>
</dbReference>
<feature type="compositionally biased region" description="Polar residues" evidence="9">
    <location>
        <begin position="623"/>
        <end position="639"/>
    </location>
</feature>